<dbReference type="Pfam" id="PF09917">
    <property type="entry name" value="DUF2147"/>
    <property type="match status" value="1"/>
</dbReference>
<dbReference type="PANTHER" id="PTHR36919">
    <property type="entry name" value="BLR1215 PROTEIN"/>
    <property type="match status" value="1"/>
</dbReference>
<dbReference type="PANTHER" id="PTHR36919:SF2">
    <property type="entry name" value="BLL6627 PROTEIN"/>
    <property type="match status" value="1"/>
</dbReference>
<gene>
    <name evidence="3" type="ORF">MXMO3_01305</name>
</gene>
<feature type="signal peptide" evidence="1">
    <location>
        <begin position="1"/>
        <end position="23"/>
    </location>
</feature>
<feature type="chain" id="PRO_5015317529" description="DUF2147 domain-containing protein" evidence="1">
    <location>
        <begin position="24"/>
        <end position="133"/>
    </location>
</feature>
<feature type="domain" description="DUF2147" evidence="2">
    <location>
        <begin position="30"/>
        <end position="124"/>
    </location>
</feature>
<evidence type="ECO:0000313" key="3">
    <source>
        <dbReference type="EMBL" id="AVX03836.1"/>
    </source>
</evidence>
<dbReference type="Proteomes" id="UP000258927">
    <property type="component" value="Chromosome"/>
</dbReference>
<dbReference type="AlphaFoldDB" id="A0A2R4MD69"/>
<proteinExistence type="predicted"/>
<protein>
    <recommendedName>
        <fullName evidence="2">DUF2147 domain-containing protein</fullName>
    </recommendedName>
</protein>
<accession>A0A2R4MD69</accession>
<reference evidence="3 4" key="1">
    <citation type="submission" date="2017-05" db="EMBL/GenBank/DDBJ databases">
        <title>Genome Analysis of Maritalea myrionectae HL2708#5.</title>
        <authorList>
            <consortium name="Cotde Inc.-PKNU"/>
            <person name="Jang D."/>
            <person name="Oh H.-M."/>
        </authorList>
    </citation>
    <scope>NUCLEOTIDE SEQUENCE [LARGE SCALE GENOMIC DNA]</scope>
    <source>
        <strain evidence="3 4">HL2708#5</strain>
    </source>
</reference>
<dbReference type="RefSeq" id="WP_027834552.1">
    <property type="nucleotide sequence ID" value="NZ_CP021330.1"/>
</dbReference>
<evidence type="ECO:0000256" key="1">
    <source>
        <dbReference type="SAM" id="SignalP"/>
    </source>
</evidence>
<name>A0A2R4MD69_9HYPH</name>
<dbReference type="InterPro" id="IPR019223">
    <property type="entry name" value="DUF2147"/>
</dbReference>
<organism evidence="3 4">
    <name type="scientific">Maritalea myrionectae</name>
    <dbReference type="NCBI Taxonomy" id="454601"/>
    <lineage>
        <taxon>Bacteria</taxon>
        <taxon>Pseudomonadati</taxon>
        <taxon>Pseudomonadota</taxon>
        <taxon>Alphaproteobacteria</taxon>
        <taxon>Hyphomicrobiales</taxon>
        <taxon>Devosiaceae</taxon>
        <taxon>Maritalea</taxon>
    </lineage>
</organism>
<keyword evidence="1" id="KW-0732">Signal</keyword>
<evidence type="ECO:0000259" key="2">
    <source>
        <dbReference type="Pfam" id="PF09917"/>
    </source>
</evidence>
<sequence length="133" mass="15058">MRGIKTLLVAGLFGLFSTGVSMAQDMNPEGIWQPANKESRYKITYCGDDNTKLCGLVHWIQPEHQNAENTSLLGTYLFSELPRRGENKWRGKITLRGHTIRGNVTQLSPDKLKVDACMLIWCEEVTLDKFSDL</sequence>
<dbReference type="KEGG" id="mmyr:MXMO3_01305"/>
<dbReference type="EMBL" id="CP021330">
    <property type="protein sequence ID" value="AVX03836.1"/>
    <property type="molecule type" value="Genomic_DNA"/>
</dbReference>
<evidence type="ECO:0000313" key="4">
    <source>
        <dbReference type="Proteomes" id="UP000258927"/>
    </source>
</evidence>
<keyword evidence="4" id="KW-1185">Reference proteome</keyword>